<accession>A0A4R0RPX1</accession>
<proteinExistence type="predicted"/>
<protein>
    <submittedName>
        <fullName evidence="3">Subunit of the glycosylphosphatidylinositol transamidase complex-like protein</fullName>
    </submittedName>
</protein>
<dbReference type="PANTHER" id="PTHR12959:SF11">
    <property type="entry name" value="GPI TRANSAMIDASE COMPONENT PIG-T"/>
    <property type="match status" value="1"/>
</dbReference>
<keyword evidence="1" id="KW-0472">Membrane</keyword>
<evidence type="ECO:0000313" key="4">
    <source>
        <dbReference type="Proteomes" id="UP000292702"/>
    </source>
</evidence>
<keyword evidence="1" id="KW-1133">Transmembrane helix</keyword>
<dbReference type="Pfam" id="PF04113">
    <property type="entry name" value="Gpi16"/>
    <property type="match status" value="2"/>
</dbReference>
<gene>
    <name evidence="3" type="primary">GPI16</name>
    <name evidence="3" type="ORF">EIP91_002119</name>
</gene>
<sequence length="564" mass="63025">MLGGRYLKIGLILNLCTTLTLGHILNEDFHETLDLRPLPDGRLLSAFSFTTLLKEAIPRDPETLGSEDETQHYTLFPLALGQVLREYAVTELHMSLNAGKWDYDRWGYPEDPGVGTGAELWAYMGDSSAVSVDARWRGLRNALAGLFCASLGSLDDQRTTSPSLTFRPEGSFPQWTSASNHQLRHATLPSENVCTENLTPFLKLLPCKGLSGIASLLNPHRLFDSDWHGLSVHVRYLRDHGVEVRLNFQAVSDPVRYSVHGKRDWSLSSVFDRTIHSSCRVASSSMIRVARPTEKTAVVSPEPPSKSEDYAIFDLSDTATPLDISMQWQDESKFIYPLASSSSPLTPISVQRTLKGSIQSQGRLSVVITNHLPITIQTSYLETMPWLLQFYLHSLRTYHNGISRDDLVSIVSYTPPVPHLRPTLFQAVLTLPPKGTLHLSMDVMKPFLRYTEHPPDAERGWNLPPAVFVPLISNTTSSSKVASELNVADVDFRRLSRRIYTPVLLVDLATPDFSMPYNVIIMSCTLIALIFGSVFNLLTRKFVVVRVNQDSKPATRSPVPELKN</sequence>
<evidence type="ECO:0000256" key="2">
    <source>
        <dbReference type="SAM" id="SignalP"/>
    </source>
</evidence>
<evidence type="ECO:0000256" key="1">
    <source>
        <dbReference type="SAM" id="Phobius"/>
    </source>
</evidence>
<keyword evidence="2" id="KW-0732">Signal</keyword>
<dbReference type="GO" id="GO:0042765">
    <property type="term" value="C:GPI-anchor transamidase complex"/>
    <property type="evidence" value="ECO:0007669"/>
    <property type="project" value="InterPro"/>
</dbReference>
<comment type="caution">
    <text evidence="3">The sequence shown here is derived from an EMBL/GenBank/DDBJ whole genome shotgun (WGS) entry which is preliminary data.</text>
</comment>
<keyword evidence="1" id="KW-0812">Transmembrane</keyword>
<feature type="transmembrane region" description="Helical" evidence="1">
    <location>
        <begin position="517"/>
        <end position="538"/>
    </location>
</feature>
<name>A0A4R0RPX1_9APHY</name>
<evidence type="ECO:0000313" key="3">
    <source>
        <dbReference type="EMBL" id="TCD65858.1"/>
    </source>
</evidence>
<keyword evidence="4" id="KW-1185">Reference proteome</keyword>
<dbReference type="EMBL" id="RWJN01000160">
    <property type="protein sequence ID" value="TCD65858.1"/>
    <property type="molecule type" value="Genomic_DNA"/>
</dbReference>
<dbReference type="OrthoDB" id="331263at2759"/>
<dbReference type="GO" id="GO:0016255">
    <property type="term" value="P:attachment of GPI anchor to protein"/>
    <property type="evidence" value="ECO:0007669"/>
    <property type="project" value="InterPro"/>
</dbReference>
<feature type="signal peptide" evidence="2">
    <location>
        <begin position="1"/>
        <end position="22"/>
    </location>
</feature>
<reference evidence="3 4" key="1">
    <citation type="submission" date="2018-11" db="EMBL/GenBank/DDBJ databases">
        <title>Genome assembly of Steccherinum ochraceum LE-BIN_3174, the white-rot fungus of the Steccherinaceae family (The Residual Polyporoid clade, Polyporales, Basidiomycota).</title>
        <authorList>
            <person name="Fedorova T.V."/>
            <person name="Glazunova O.A."/>
            <person name="Landesman E.O."/>
            <person name="Moiseenko K.V."/>
            <person name="Psurtseva N.V."/>
            <person name="Savinova O.S."/>
            <person name="Shakhova N.V."/>
            <person name="Tyazhelova T.V."/>
            <person name="Vasina D.V."/>
        </authorList>
    </citation>
    <scope>NUCLEOTIDE SEQUENCE [LARGE SCALE GENOMIC DNA]</scope>
    <source>
        <strain evidence="3 4">LE-BIN_3174</strain>
    </source>
</reference>
<dbReference type="Proteomes" id="UP000292702">
    <property type="component" value="Unassembled WGS sequence"/>
</dbReference>
<dbReference type="STRING" id="92696.A0A4R0RPX1"/>
<dbReference type="InterPro" id="IPR007245">
    <property type="entry name" value="PIG-T"/>
</dbReference>
<dbReference type="AlphaFoldDB" id="A0A4R0RPX1"/>
<organism evidence="3 4">
    <name type="scientific">Steccherinum ochraceum</name>
    <dbReference type="NCBI Taxonomy" id="92696"/>
    <lineage>
        <taxon>Eukaryota</taxon>
        <taxon>Fungi</taxon>
        <taxon>Dikarya</taxon>
        <taxon>Basidiomycota</taxon>
        <taxon>Agaricomycotina</taxon>
        <taxon>Agaricomycetes</taxon>
        <taxon>Polyporales</taxon>
        <taxon>Steccherinaceae</taxon>
        <taxon>Steccherinum</taxon>
    </lineage>
</organism>
<feature type="chain" id="PRO_5020268958" evidence="2">
    <location>
        <begin position="23"/>
        <end position="564"/>
    </location>
</feature>
<dbReference type="PANTHER" id="PTHR12959">
    <property type="entry name" value="GPI TRANSAMIDASE COMPONENT PIG-T-RELATED"/>
    <property type="match status" value="1"/>
</dbReference>